<sequence>MIDCSFELNGKPMSIFKCGAMSFPAFSGLGVHANRREFACNAGVGPIPPGSYYIFDRQSGGLLGSLYDIFGRHSDWFALYAIDGTIDDETYCEEVKRGNFRLHPKGAVGISRGCITIESLADFQHLRAILKSSIQEAVPGIKLLAYGKVVVK</sequence>
<name>A0A2W4R9Q8_9GAMM</name>
<evidence type="ECO:0000313" key="3">
    <source>
        <dbReference type="Proteomes" id="UP000249396"/>
    </source>
</evidence>
<dbReference type="InterPro" id="IPR021225">
    <property type="entry name" value="Tlde1_dom"/>
</dbReference>
<dbReference type="EMBL" id="QJPH01000278">
    <property type="protein sequence ID" value="PZN80801.1"/>
    <property type="molecule type" value="Genomic_DNA"/>
</dbReference>
<dbReference type="Pfam" id="PF10908">
    <property type="entry name" value="Tlde1_dom"/>
    <property type="match status" value="1"/>
</dbReference>
<comment type="caution">
    <text evidence="2">The sequence shown here is derived from an EMBL/GenBank/DDBJ whole genome shotgun (WGS) entry which is preliminary data.</text>
</comment>
<protein>
    <recommendedName>
        <fullName evidence="1">Tlde1 domain-containing protein</fullName>
    </recommendedName>
</protein>
<gene>
    <name evidence="2" type="ORF">DM484_09540</name>
</gene>
<dbReference type="AlphaFoldDB" id="A0A2W4R9Q8"/>
<accession>A0A2W4R9Q8</accession>
<reference evidence="2 3" key="1">
    <citation type="journal article" date="2018" name="Aquat. Microb. Ecol.">
        <title>Gammaproteobacterial methanotrophs dominate.</title>
        <authorList>
            <person name="Rissanen A.J."/>
            <person name="Saarenheimo J."/>
            <person name="Tiirola M."/>
            <person name="Peura S."/>
            <person name="Aalto S.L."/>
            <person name="Karvinen A."/>
            <person name="Nykanen H."/>
        </authorList>
    </citation>
    <scope>NUCLEOTIDE SEQUENCE [LARGE SCALE GENOMIC DNA]</scope>
    <source>
        <strain evidence="2">AMbin10</strain>
    </source>
</reference>
<proteinExistence type="predicted"/>
<organism evidence="2 3">
    <name type="scientific">Candidatus Methylumidiphilus alinenensis</name>
    <dbReference type="NCBI Taxonomy" id="2202197"/>
    <lineage>
        <taxon>Bacteria</taxon>
        <taxon>Pseudomonadati</taxon>
        <taxon>Pseudomonadota</taxon>
        <taxon>Gammaproteobacteria</taxon>
        <taxon>Methylococcales</taxon>
        <taxon>Candidatus Methylumidiphilus</taxon>
    </lineage>
</organism>
<feature type="domain" description="Tlde1" evidence="1">
    <location>
        <begin position="23"/>
        <end position="140"/>
    </location>
</feature>
<evidence type="ECO:0000313" key="2">
    <source>
        <dbReference type="EMBL" id="PZN80801.1"/>
    </source>
</evidence>
<evidence type="ECO:0000259" key="1">
    <source>
        <dbReference type="Pfam" id="PF10908"/>
    </source>
</evidence>
<dbReference type="Proteomes" id="UP000249396">
    <property type="component" value="Unassembled WGS sequence"/>
</dbReference>